<protein>
    <recommendedName>
        <fullName evidence="12">RNA polymerase II subunit B1 CTD phosphatase RPAP2 homolog</fullName>
        <ecNumber evidence="12">3.1.3.16</ecNumber>
    </recommendedName>
</protein>
<dbReference type="GO" id="GO:0008270">
    <property type="term" value="F:zinc ion binding"/>
    <property type="evidence" value="ECO:0007669"/>
    <property type="project" value="UniProtKB-KW"/>
</dbReference>
<evidence type="ECO:0000313" key="15">
    <source>
        <dbReference type="EMBL" id="CEJ90037.1"/>
    </source>
</evidence>
<proteinExistence type="inferred from homology"/>
<organism evidence="15 16">
    <name type="scientific">[Torrubiella] hemipterigena</name>
    <dbReference type="NCBI Taxonomy" id="1531966"/>
    <lineage>
        <taxon>Eukaryota</taxon>
        <taxon>Fungi</taxon>
        <taxon>Dikarya</taxon>
        <taxon>Ascomycota</taxon>
        <taxon>Pezizomycotina</taxon>
        <taxon>Sordariomycetes</taxon>
        <taxon>Hypocreomycetidae</taxon>
        <taxon>Hypocreales</taxon>
        <taxon>Clavicipitaceae</taxon>
        <taxon>Clavicipitaceae incertae sedis</taxon>
        <taxon>'Torrubiella' clade</taxon>
    </lineage>
</organism>
<gene>
    <name evidence="15" type="ORF">VHEMI05847</name>
</gene>
<comment type="function">
    <text evidence="12">Putative RNA polymerase II subunit B1 C-terminal domain (CTD) phosphatase involved in RNA polymerase II transcription regulation.</text>
</comment>
<feature type="compositionally biased region" description="Basic and acidic residues" evidence="13">
    <location>
        <begin position="260"/>
        <end position="273"/>
    </location>
</feature>
<dbReference type="OrthoDB" id="2590500at2759"/>
<dbReference type="GO" id="GO:0008420">
    <property type="term" value="F:RNA polymerase II CTD heptapeptide repeat phosphatase activity"/>
    <property type="evidence" value="ECO:0007669"/>
    <property type="project" value="UniProtKB-UniRule"/>
</dbReference>
<feature type="domain" description="RTR1-type" evidence="14">
    <location>
        <begin position="80"/>
        <end position="163"/>
    </location>
</feature>
<evidence type="ECO:0000256" key="12">
    <source>
        <dbReference type="RuleBase" id="RU367080"/>
    </source>
</evidence>
<dbReference type="GO" id="GO:0043175">
    <property type="term" value="F:RNA polymerase core enzyme binding"/>
    <property type="evidence" value="ECO:0007669"/>
    <property type="project" value="UniProtKB-UniRule"/>
</dbReference>
<dbReference type="GO" id="GO:0005737">
    <property type="term" value="C:cytoplasm"/>
    <property type="evidence" value="ECO:0007669"/>
    <property type="project" value="TreeGrafter"/>
</dbReference>
<evidence type="ECO:0000256" key="4">
    <source>
        <dbReference type="ARBA" id="ARBA00022771"/>
    </source>
</evidence>
<keyword evidence="7 12" id="KW-0904">Protein phosphatase</keyword>
<evidence type="ECO:0000256" key="3">
    <source>
        <dbReference type="ARBA" id="ARBA00022723"/>
    </source>
</evidence>
<dbReference type="Pfam" id="PF04181">
    <property type="entry name" value="RPAP2_Rtr1"/>
    <property type="match status" value="1"/>
</dbReference>
<name>A0A0A1TJR1_9HYPO</name>
<keyword evidence="8 12" id="KW-0539">Nucleus</keyword>
<evidence type="ECO:0000256" key="11">
    <source>
        <dbReference type="PROSITE-ProRule" id="PRU00812"/>
    </source>
</evidence>
<dbReference type="Proteomes" id="UP000039046">
    <property type="component" value="Unassembled WGS sequence"/>
</dbReference>
<evidence type="ECO:0000256" key="8">
    <source>
        <dbReference type="ARBA" id="ARBA00023242"/>
    </source>
</evidence>
<evidence type="ECO:0000256" key="13">
    <source>
        <dbReference type="SAM" id="MobiDB-lite"/>
    </source>
</evidence>
<dbReference type="InterPro" id="IPR039693">
    <property type="entry name" value="Rtr1/RPAP2"/>
</dbReference>
<dbReference type="PANTHER" id="PTHR14732:SF0">
    <property type="entry name" value="RNA POLYMERASE II SUBUNIT B1 CTD PHOSPHATASE RPAP2-RELATED"/>
    <property type="match status" value="1"/>
</dbReference>
<keyword evidence="4 12" id="KW-0863">Zinc-finger</keyword>
<feature type="region of interest" description="Disordered" evidence="13">
    <location>
        <begin position="1"/>
        <end position="24"/>
    </location>
</feature>
<evidence type="ECO:0000256" key="7">
    <source>
        <dbReference type="ARBA" id="ARBA00022912"/>
    </source>
</evidence>
<feature type="compositionally biased region" description="Basic and acidic residues" evidence="13">
    <location>
        <begin position="243"/>
        <end position="253"/>
    </location>
</feature>
<evidence type="ECO:0000259" key="14">
    <source>
        <dbReference type="PROSITE" id="PS51479"/>
    </source>
</evidence>
<accession>A0A0A1TJR1</accession>
<comment type="catalytic activity">
    <reaction evidence="10 12">
        <text>O-phospho-L-threonyl-[protein] + H2O = L-threonyl-[protein] + phosphate</text>
        <dbReference type="Rhea" id="RHEA:47004"/>
        <dbReference type="Rhea" id="RHEA-COMP:11060"/>
        <dbReference type="Rhea" id="RHEA-COMP:11605"/>
        <dbReference type="ChEBI" id="CHEBI:15377"/>
        <dbReference type="ChEBI" id="CHEBI:30013"/>
        <dbReference type="ChEBI" id="CHEBI:43474"/>
        <dbReference type="ChEBI" id="CHEBI:61977"/>
        <dbReference type="EC" id="3.1.3.16"/>
    </reaction>
</comment>
<evidence type="ECO:0000256" key="5">
    <source>
        <dbReference type="ARBA" id="ARBA00022801"/>
    </source>
</evidence>
<keyword evidence="3 12" id="KW-0479">Metal-binding</keyword>
<comment type="catalytic activity">
    <reaction evidence="9 12">
        <text>O-phospho-L-seryl-[protein] + H2O = L-seryl-[protein] + phosphate</text>
        <dbReference type="Rhea" id="RHEA:20629"/>
        <dbReference type="Rhea" id="RHEA-COMP:9863"/>
        <dbReference type="Rhea" id="RHEA-COMP:11604"/>
        <dbReference type="ChEBI" id="CHEBI:15377"/>
        <dbReference type="ChEBI" id="CHEBI:29999"/>
        <dbReference type="ChEBI" id="CHEBI:43474"/>
        <dbReference type="ChEBI" id="CHEBI:83421"/>
        <dbReference type="EC" id="3.1.3.16"/>
    </reaction>
</comment>
<evidence type="ECO:0000313" key="16">
    <source>
        <dbReference type="Proteomes" id="UP000039046"/>
    </source>
</evidence>
<comment type="subcellular location">
    <subcellularLocation>
        <location evidence="1 12">Nucleus</location>
    </subcellularLocation>
</comment>
<sequence length="273" mass="30466">MAEQAMEQLKGILKKPPPPKTAAQDAREVAIQHARFLQHRKDLEAEILDSVILLSEFPLVREAPYNAANPAPSDSASFKMHIRLFQPSDYDDLIVERNVNELCGYTLCGKPKKHAAAGGKWKLTTAGDIIKREDYEKWCSQKCARRAMYVKVQLNETAAWERAGIPDIHIDLLEEEETQTEADIAVKRLADLRLEDQRKEAADAAALATERGQKSVLYAHKTLEIRLKEKTPTAPSPDAMSIDEAKGSGDHMVVEGYTPKLDDMKAKKESSSS</sequence>
<dbReference type="PANTHER" id="PTHR14732">
    <property type="entry name" value="RNA POLYMERASE II SUBUNIT B1 CTD PHOSPHATASE RPAP2-RELATED"/>
    <property type="match status" value="1"/>
</dbReference>
<dbReference type="EC" id="3.1.3.16" evidence="12"/>
<dbReference type="AlphaFoldDB" id="A0A0A1TJR1"/>
<dbReference type="InterPro" id="IPR038534">
    <property type="entry name" value="Rtr1/RPAP2_sf"/>
</dbReference>
<reference evidence="15 16" key="1">
    <citation type="journal article" date="2015" name="Genome Announc.">
        <title>Draft Genome Sequence and Gene Annotation of the Entomopathogenic Fungus Verticillium hemipterigenum.</title>
        <authorList>
            <person name="Horn F."/>
            <person name="Habel A."/>
            <person name="Scharf D.H."/>
            <person name="Dworschak J."/>
            <person name="Brakhage A.A."/>
            <person name="Guthke R."/>
            <person name="Hertweck C."/>
            <person name="Linde J."/>
        </authorList>
    </citation>
    <scope>NUCLEOTIDE SEQUENCE [LARGE SCALE GENOMIC DNA]</scope>
</reference>
<feature type="region of interest" description="Disordered" evidence="13">
    <location>
        <begin position="228"/>
        <end position="273"/>
    </location>
</feature>
<evidence type="ECO:0000256" key="2">
    <source>
        <dbReference type="ARBA" id="ARBA00005676"/>
    </source>
</evidence>
<dbReference type="GO" id="GO:0005634">
    <property type="term" value="C:nucleus"/>
    <property type="evidence" value="ECO:0007669"/>
    <property type="project" value="UniProtKB-SubCell"/>
</dbReference>
<dbReference type="EMBL" id="CDHN01000003">
    <property type="protein sequence ID" value="CEJ90037.1"/>
    <property type="molecule type" value="Genomic_DNA"/>
</dbReference>
<evidence type="ECO:0000256" key="9">
    <source>
        <dbReference type="ARBA" id="ARBA00047761"/>
    </source>
</evidence>
<dbReference type="PROSITE" id="PS51479">
    <property type="entry name" value="ZF_RTR1"/>
    <property type="match status" value="1"/>
</dbReference>
<dbReference type="HOGENOM" id="CLU_049331_2_0_1"/>
<dbReference type="Gene3D" id="1.25.40.820">
    <property type="match status" value="1"/>
</dbReference>
<evidence type="ECO:0000256" key="10">
    <source>
        <dbReference type="ARBA" id="ARBA00048336"/>
    </source>
</evidence>
<dbReference type="STRING" id="1531966.A0A0A1TJR1"/>
<evidence type="ECO:0000256" key="1">
    <source>
        <dbReference type="ARBA" id="ARBA00004123"/>
    </source>
</evidence>
<dbReference type="InterPro" id="IPR007308">
    <property type="entry name" value="Rtr1/RPAP2_dom"/>
</dbReference>
<keyword evidence="16" id="KW-1185">Reference proteome</keyword>
<keyword evidence="5 12" id="KW-0378">Hydrolase</keyword>
<keyword evidence="6 12" id="KW-0862">Zinc</keyword>
<evidence type="ECO:0000256" key="6">
    <source>
        <dbReference type="ARBA" id="ARBA00022833"/>
    </source>
</evidence>
<comment type="similarity">
    <text evidence="2 11 12">Belongs to the RPAP2 family.</text>
</comment>